<dbReference type="InterPro" id="IPR036397">
    <property type="entry name" value="RNaseH_sf"/>
</dbReference>
<gene>
    <name evidence="1" type="ORF">A2149_00265</name>
</gene>
<protein>
    <submittedName>
        <fullName evidence="1">Uncharacterized protein</fullName>
    </submittedName>
</protein>
<organism evidence="1 2">
    <name type="scientific">Candidatus Schekmanbacteria bacterium RBG_16_38_11</name>
    <dbReference type="NCBI Taxonomy" id="1817880"/>
    <lineage>
        <taxon>Bacteria</taxon>
        <taxon>Candidatus Schekmaniibacteriota</taxon>
    </lineage>
</organism>
<dbReference type="Proteomes" id="UP000178435">
    <property type="component" value="Unassembled WGS sequence"/>
</dbReference>
<dbReference type="EMBL" id="MGDF01000075">
    <property type="protein sequence ID" value="OGL45860.1"/>
    <property type="molecule type" value="Genomic_DNA"/>
</dbReference>
<evidence type="ECO:0000313" key="1">
    <source>
        <dbReference type="EMBL" id="OGL45860.1"/>
    </source>
</evidence>
<name>A0A1F7RWR0_9BACT</name>
<proteinExistence type="predicted"/>
<accession>A0A1F7RWR0</accession>
<dbReference type="GO" id="GO:0003676">
    <property type="term" value="F:nucleic acid binding"/>
    <property type="evidence" value="ECO:0007669"/>
    <property type="project" value="InterPro"/>
</dbReference>
<evidence type="ECO:0000313" key="2">
    <source>
        <dbReference type="Proteomes" id="UP000178435"/>
    </source>
</evidence>
<reference evidence="1 2" key="1">
    <citation type="journal article" date="2016" name="Nat. Commun.">
        <title>Thousands of microbial genomes shed light on interconnected biogeochemical processes in an aquifer system.</title>
        <authorList>
            <person name="Anantharaman K."/>
            <person name="Brown C.T."/>
            <person name="Hug L.A."/>
            <person name="Sharon I."/>
            <person name="Castelle C.J."/>
            <person name="Probst A.J."/>
            <person name="Thomas B.C."/>
            <person name="Singh A."/>
            <person name="Wilkins M.J."/>
            <person name="Karaoz U."/>
            <person name="Brodie E.L."/>
            <person name="Williams K.H."/>
            <person name="Hubbard S.S."/>
            <person name="Banfield J.F."/>
        </authorList>
    </citation>
    <scope>NUCLEOTIDE SEQUENCE [LARGE SCALE GENOMIC DNA]</scope>
</reference>
<comment type="caution">
    <text evidence="1">The sequence shown here is derived from an EMBL/GenBank/DDBJ whole genome shotgun (WGS) entry which is preliminary data.</text>
</comment>
<dbReference type="AlphaFoldDB" id="A0A1F7RWR0"/>
<sequence>MKQIKVLGKSRRLKVEEYSTNTIRKILCNNGRAGKEDVAKVLSLQYPELAIYLKQDRRWKEKH</sequence>
<dbReference type="Gene3D" id="3.30.420.10">
    <property type="entry name" value="Ribonuclease H-like superfamily/Ribonuclease H"/>
    <property type="match status" value="1"/>
</dbReference>